<evidence type="ECO:0000256" key="4">
    <source>
        <dbReference type="ARBA" id="ARBA00022801"/>
    </source>
</evidence>
<dbReference type="AlphaFoldDB" id="A0A8I3A414"/>
<proteinExistence type="inferred from homology"/>
<dbReference type="InterPro" id="IPR001563">
    <property type="entry name" value="Peptidase_S10"/>
</dbReference>
<organism evidence="7 8">
    <name type="scientific">Boletus reticuloceps</name>
    <dbReference type="NCBI Taxonomy" id="495285"/>
    <lineage>
        <taxon>Eukaryota</taxon>
        <taxon>Fungi</taxon>
        <taxon>Dikarya</taxon>
        <taxon>Basidiomycota</taxon>
        <taxon>Agaricomycotina</taxon>
        <taxon>Agaricomycetes</taxon>
        <taxon>Agaricomycetidae</taxon>
        <taxon>Boletales</taxon>
        <taxon>Boletineae</taxon>
        <taxon>Boletaceae</taxon>
        <taxon>Boletoideae</taxon>
        <taxon>Boletus</taxon>
    </lineage>
</organism>
<dbReference type="Proteomes" id="UP000683000">
    <property type="component" value="Unassembled WGS sequence"/>
</dbReference>
<protein>
    <submittedName>
        <fullName evidence="7">Uncharacterized protein</fullName>
    </submittedName>
</protein>
<feature type="region of interest" description="Disordered" evidence="6">
    <location>
        <begin position="64"/>
        <end position="93"/>
    </location>
</feature>
<dbReference type="GO" id="GO:0004185">
    <property type="term" value="F:serine-type carboxypeptidase activity"/>
    <property type="evidence" value="ECO:0007669"/>
    <property type="project" value="InterPro"/>
</dbReference>
<evidence type="ECO:0000256" key="3">
    <source>
        <dbReference type="ARBA" id="ARBA00022670"/>
    </source>
</evidence>
<dbReference type="InterPro" id="IPR029058">
    <property type="entry name" value="AB_hydrolase_fold"/>
</dbReference>
<evidence type="ECO:0000256" key="2">
    <source>
        <dbReference type="ARBA" id="ARBA00022645"/>
    </source>
</evidence>
<keyword evidence="8" id="KW-1185">Reference proteome</keyword>
<keyword evidence="3" id="KW-0645">Protease</keyword>
<comment type="similarity">
    <text evidence="1">Belongs to the peptidase S10 family.</text>
</comment>
<dbReference type="SUPFAM" id="SSF53474">
    <property type="entry name" value="alpha/beta-Hydrolases"/>
    <property type="match status" value="1"/>
</dbReference>
<dbReference type="EMBL" id="JAGFBS010000052">
    <property type="protein sequence ID" value="KAG6370396.1"/>
    <property type="molecule type" value="Genomic_DNA"/>
</dbReference>
<dbReference type="GO" id="GO:0006508">
    <property type="term" value="P:proteolysis"/>
    <property type="evidence" value="ECO:0007669"/>
    <property type="project" value="UniProtKB-KW"/>
</dbReference>
<keyword evidence="2" id="KW-0121">Carboxypeptidase</keyword>
<sequence length="169" mass="19145">MAARSWTRRLEFHERAMVRARIPCHPVSWDGRGLFCHRKFGVNGSTLRFVGFDVGPSWAGLLPISNNSNETRQDDYPSQRAGTRSRTRGGPVLPSRGFSKKTGLVLSWSYGQAKPRVNEYRWTNLFSVLWVEQPVGTGFSQGAPNIQNEDQLAEQLVGFLRQFLKVFSD</sequence>
<evidence type="ECO:0000256" key="6">
    <source>
        <dbReference type="SAM" id="MobiDB-lite"/>
    </source>
</evidence>
<name>A0A8I3A414_9AGAM</name>
<evidence type="ECO:0000313" key="8">
    <source>
        <dbReference type="Proteomes" id="UP000683000"/>
    </source>
</evidence>
<gene>
    <name evidence="7" type="ORF">JVT61DRAFT_12117</name>
</gene>
<comment type="caution">
    <text evidence="7">The sequence shown here is derived from an EMBL/GenBank/DDBJ whole genome shotgun (WGS) entry which is preliminary data.</text>
</comment>
<keyword evidence="5" id="KW-0325">Glycoprotein</keyword>
<dbReference type="Gene3D" id="3.40.50.1820">
    <property type="entry name" value="alpha/beta hydrolase"/>
    <property type="match status" value="1"/>
</dbReference>
<evidence type="ECO:0000256" key="1">
    <source>
        <dbReference type="ARBA" id="ARBA00009431"/>
    </source>
</evidence>
<accession>A0A8I3A414</accession>
<reference evidence="7" key="1">
    <citation type="submission" date="2021-03" db="EMBL/GenBank/DDBJ databases">
        <title>Evolutionary innovations through gain and loss of genes in the ectomycorrhizal Boletales.</title>
        <authorList>
            <person name="Wu G."/>
            <person name="Miyauchi S."/>
            <person name="Morin E."/>
            <person name="Yang Z.-L."/>
            <person name="Xu J."/>
            <person name="Martin F.M."/>
        </authorList>
    </citation>
    <scope>NUCLEOTIDE SEQUENCE</scope>
    <source>
        <strain evidence="7">BR01</strain>
    </source>
</reference>
<keyword evidence="4" id="KW-0378">Hydrolase</keyword>
<dbReference type="Pfam" id="PF00450">
    <property type="entry name" value="Peptidase_S10"/>
    <property type="match status" value="1"/>
</dbReference>
<dbReference type="OrthoDB" id="443318at2759"/>
<evidence type="ECO:0000256" key="5">
    <source>
        <dbReference type="ARBA" id="ARBA00023180"/>
    </source>
</evidence>
<evidence type="ECO:0000313" key="7">
    <source>
        <dbReference type="EMBL" id="KAG6370396.1"/>
    </source>
</evidence>